<evidence type="ECO:0000256" key="5">
    <source>
        <dbReference type="ARBA" id="ARBA00022970"/>
    </source>
</evidence>
<comment type="similarity">
    <text evidence="1">Belongs to the ABC transporter superfamily.</text>
</comment>
<proteinExistence type="inferred from homology"/>
<evidence type="ECO:0000256" key="4">
    <source>
        <dbReference type="ARBA" id="ARBA00022840"/>
    </source>
</evidence>
<dbReference type="PANTHER" id="PTHR43820">
    <property type="entry name" value="HIGH-AFFINITY BRANCHED-CHAIN AMINO ACID TRANSPORT ATP-BINDING PROTEIN LIVF"/>
    <property type="match status" value="1"/>
</dbReference>
<evidence type="ECO:0000313" key="8">
    <source>
        <dbReference type="Proteomes" id="UP001370348"/>
    </source>
</evidence>
<keyword evidence="3" id="KW-0547">Nucleotide-binding</keyword>
<dbReference type="SMART" id="SM00382">
    <property type="entry name" value="AAA"/>
    <property type="match status" value="1"/>
</dbReference>
<gene>
    <name evidence="7" type="ORF">LZC94_11845</name>
</gene>
<evidence type="ECO:0000313" key="7">
    <source>
        <dbReference type="EMBL" id="WXB17944.1"/>
    </source>
</evidence>
<dbReference type="InterPro" id="IPR052156">
    <property type="entry name" value="BCAA_Transport_ATP-bd_LivF"/>
</dbReference>
<dbReference type="Proteomes" id="UP001370348">
    <property type="component" value="Chromosome"/>
</dbReference>
<dbReference type="InterPro" id="IPR027417">
    <property type="entry name" value="P-loop_NTPase"/>
</dbReference>
<evidence type="ECO:0000256" key="3">
    <source>
        <dbReference type="ARBA" id="ARBA00022741"/>
    </source>
</evidence>
<dbReference type="PROSITE" id="PS50893">
    <property type="entry name" value="ABC_TRANSPORTER_2"/>
    <property type="match status" value="1"/>
</dbReference>
<dbReference type="RefSeq" id="WP_394827585.1">
    <property type="nucleotide sequence ID" value="NZ_CP089984.1"/>
</dbReference>
<dbReference type="InterPro" id="IPR003439">
    <property type="entry name" value="ABC_transporter-like_ATP-bd"/>
</dbReference>
<dbReference type="GO" id="GO:0005524">
    <property type="term" value="F:ATP binding"/>
    <property type="evidence" value="ECO:0007669"/>
    <property type="project" value="UniProtKB-KW"/>
</dbReference>
<dbReference type="Pfam" id="PF00005">
    <property type="entry name" value="ABC_tran"/>
    <property type="match status" value="1"/>
</dbReference>
<reference evidence="7 8" key="1">
    <citation type="submission" date="2021-12" db="EMBL/GenBank/DDBJ databases">
        <title>Discovery of the Pendulisporaceae a myxobacterial family with distinct sporulation behavior and unique specialized metabolism.</title>
        <authorList>
            <person name="Garcia R."/>
            <person name="Popoff A."/>
            <person name="Bader C.D."/>
            <person name="Loehr J."/>
            <person name="Walesch S."/>
            <person name="Walt C."/>
            <person name="Boldt J."/>
            <person name="Bunk B."/>
            <person name="Haeckl F.J.F.P.J."/>
            <person name="Gunesch A.P."/>
            <person name="Birkelbach J."/>
            <person name="Nuebel U."/>
            <person name="Pietschmann T."/>
            <person name="Bach T."/>
            <person name="Mueller R."/>
        </authorList>
    </citation>
    <scope>NUCLEOTIDE SEQUENCE [LARGE SCALE GENOMIC DNA]</scope>
    <source>
        <strain evidence="7 8">MSr11954</strain>
    </source>
</reference>
<keyword evidence="2" id="KW-0813">Transport</keyword>
<organism evidence="7 8">
    <name type="scientific">Pendulispora albinea</name>
    <dbReference type="NCBI Taxonomy" id="2741071"/>
    <lineage>
        <taxon>Bacteria</taxon>
        <taxon>Pseudomonadati</taxon>
        <taxon>Myxococcota</taxon>
        <taxon>Myxococcia</taxon>
        <taxon>Myxococcales</taxon>
        <taxon>Sorangiineae</taxon>
        <taxon>Pendulisporaceae</taxon>
        <taxon>Pendulispora</taxon>
    </lineage>
</organism>
<name>A0ABZ2M3X2_9BACT</name>
<evidence type="ECO:0000256" key="2">
    <source>
        <dbReference type="ARBA" id="ARBA00022448"/>
    </source>
</evidence>
<dbReference type="SUPFAM" id="SSF52540">
    <property type="entry name" value="P-loop containing nucleoside triphosphate hydrolases"/>
    <property type="match status" value="1"/>
</dbReference>
<protein>
    <submittedName>
        <fullName evidence="7">ATP-binding cassette domain-containing protein</fullName>
    </submittedName>
</protein>
<keyword evidence="4 7" id="KW-0067">ATP-binding</keyword>
<dbReference type="EMBL" id="CP089984">
    <property type="protein sequence ID" value="WXB17944.1"/>
    <property type="molecule type" value="Genomic_DNA"/>
</dbReference>
<feature type="domain" description="ABC transporter" evidence="6">
    <location>
        <begin position="7"/>
        <end position="235"/>
    </location>
</feature>
<dbReference type="PANTHER" id="PTHR43820:SF3">
    <property type="entry name" value="BRANCHED-CHAIN AMINO ACID TRANSPORT SYSTEM,ATP-BINDING PROTEIN"/>
    <property type="match status" value="1"/>
</dbReference>
<dbReference type="Gene3D" id="3.40.50.300">
    <property type="entry name" value="P-loop containing nucleotide triphosphate hydrolases"/>
    <property type="match status" value="1"/>
</dbReference>
<keyword evidence="8" id="KW-1185">Reference proteome</keyword>
<dbReference type="InterPro" id="IPR017871">
    <property type="entry name" value="ABC_transporter-like_CS"/>
</dbReference>
<keyword evidence="5" id="KW-0029">Amino-acid transport</keyword>
<evidence type="ECO:0000259" key="6">
    <source>
        <dbReference type="PROSITE" id="PS50893"/>
    </source>
</evidence>
<evidence type="ECO:0000256" key="1">
    <source>
        <dbReference type="ARBA" id="ARBA00005417"/>
    </source>
</evidence>
<dbReference type="InterPro" id="IPR003593">
    <property type="entry name" value="AAA+_ATPase"/>
</dbReference>
<sequence>MAKREALEAKGLRVLRGGKVILRDVDVTAHEGEVLGVLGPSGAGKSTLFRALVGERLPDAGTVRLGERDVTQWPLWKRAREGVGYIPQSPSVLWDLTVRENLVAFHRIVHGTDGKPEERAEAVGLDQRLDVRAGELSGGERRRLEFARATTGDPRVLVCDEPFSGIDPVGAARLGELLRARAAHGTAVLLADHHVEEALSVCTRAILLLDGAVAVSAAPDAFKEHPLVRGRYLGTFHPRVA</sequence>
<accession>A0ABZ2M3X2</accession>
<dbReference type="PROSITE" id="PS00211">
    <property type="entry name" value="ABC_TRANSPORTER_1"/>
    <property type="match status" value="1"/>
</dbReference>